<keyword evidence="9 11" id="KW-0539">Nucleus</keyword>
<proteinExistence type="inferred from homology"/>
<organism evidence="16 17">
    <name type="scientific">Steinernema carpocapsae</name>
    <name type="common">Entomopathogenic nematode</name>
    <dbReference type="NCBI Taxonomy" id="34508"/>
    <lineage>
        <taxon>Eukaryota</taxon>
        <taxon>Metazoa</taxon>
        <taxon>Ecdysozoa</taxon>
        <taxon>Nematoda</taxon>
        <taxon>Chromadorea</taxon>
        <taxon>Rhabditida</taxon>
        <taxon>Tylenchina</taxon>
        <taxon>Panagrolaimomorpha</taxon>
        <taxon>Strongyloidoidea</taxon>
        <taxon>Steinernematidae</taxon>
        <taxon>Steinernema</taxon>
    </lineage>
</organism>
<evidence type="ECO:0000256" key="1">
    <source>
        <dbReference type="ARBA" id="ARBA00005993"/>
    </source>
</evidence>
<evidence type="ECO:0000259" key="15">
    <source>
        <dbReference type="PROSITE" id="PS51843"/>
    </source>
</evidence>
<dbReference type="PROSITE" id="PS50119">
    <property type="entry name" value="ZF_BBOX"/>
    <property type="match status" value="1"/>
</dbReference>
<gene>
    <name evidence="16" type="ORF">L596_005819</name>
</gene>
<evidence type="ECO:0000256" key="4">
    <source>
        <dbReference type="ARBA" id="ARBA00022833"/>
    </source>
</evidence>
<feature type="domain" description="B box-type" evidence="13">
    <location>
        <begin position="71"/>
        <end position="126"/>
    </location>
</feature>
<reference evidence="16 17" key="2">
    <citation type="journal article" date="2019" name="G3 (Bethesda)">
        <title>Hybrid Assembly of the Genome of the Entomopathogenic Nematode Steinernema carpocapsae Identifies the X-Chromosome.</title>
        <authorList>
            <person name="Serra L."/>
            <person name="Macchietto M."/>
            <person name="Macias-Munoz A."/>
            <person name="McGill C.J."/>
            <person name="Rodriguez I.M."/>
            <person name="Rodriguez B."/>
            <person name="Murad R."/>
            <person name="Mortazavi A."/>
        </authorList>
    </citation>
    <scope>NUCLEOTIDE SEQUENCE [LARGE SCALE GENOMIC DNA]</scope>
    <source>
        <strain evidence="16 17">ALL</strain>
    </source>
</reference>
<evidence type="ECO:0000256" key="10">
    <source>
        <dbReference type="PROSITE-ProRule" id="PRU00024"/>
    </source>
</evidence>
<dbReference type="PROSITE" id="PS00031">
    <property type="entry name" value="NUCLEAR_REC_DBD_1"/>
    <property type="match status" value="1"/>
</dbReference>
<dbReference type="EMBL" id="AZBU02000001">
    <property type="protein sequence ID" value="TMS39270.1"/>
    <property type="molecule type" value="Genomic_DNA"/>
</dbReference>
<keyword evidence="7 11" id="KW-0804">Transcription</keyword>
<dbReference type="Pfam" id="PF00104">
    <property type="entry name" value="Hormone_recep"/>
    <property type="match status" value="1"/>
</dbReference>
<comment type="similarity">
    <text evidence="1 11">Belongs to the nuclear hormone receptor family.</text>
</comment>
<keyword evidence="6 11" id="KW-0238">DNA-binding</keyword>
<comment type="caution">
    <text evidence="16">The sequence shown here is derived from an EMBL/GenBank/DDBJ whole genome shotgun (WGS) entry which is preliminary data.</text>
</comment>
<evidence type="ECO:0000256" key="8">
    <source>
        <dbReference type="ARBA" id="ARBA00023170"/>
    </source>
</evidence>
<keyword evidence="17" id="KW-1185">Reference proteome</keyword>
<evidence type="ECO:0000256" key="12">
    <source>
        <dbReference type="SAM" id="MobiDB-lite"/>
    </source>
</evidence>
<dbReference type="PROSITE" id="PS51843">
    <property type="entry name" value="NR_LBD"/>
    <property type="match status" value="1"/>
</dbReference>
<evidence type="ECO:0000256" key="7">
    <source>
        <dbReference type="ARBA" id="ARBA00023163"/>
    </source>
</evidence>
<dbReference type="SUPFAM" id="SSF57716">
    <property type="entry name" value="Glucocorticoid receptor-like (DNA-binding domain)"/>
    <property type="match status" value="1"/>
</dbReference>
<dbReference type="InterPro" id="IPR035500">
    <property type="entry name" value="NHR-like_dom_sf"/>
</dbReference>
<dbReference type="PROSITE" id="PS51030">
    <property type="entry name" value="NUCLEAR_REC_DBD_2"/>
    <property type="match status" value="1"/>
</dbReference>
<dbReference type="PANTHER" id="PTHR24082:SF283">
    <property type="entry name" value="NUCLEAR HORMONE RECEPTOR HR96"/>
    <property type="match status" value="1"/>
</dbReference>
<evidence type="ECO:0000313" key="16">
    <source>
        <dbReference type="EMBL" id="TMS39270.1"/>
    </source>
</evidence>
<comment type="subcellular location">
    <subcellularLocation>
        <location evidence="11">Nucleus</location>
    </subcellularLocation>
</comment>
<evidence type="ECO:0000259" key="13">
    <source>
        <dbReference type="PROSITE" id="PS50119"/>
    </source>
</evidence>
<evidence type="ECO:0000313" key="17">
    <source>
        <dbReference type="Proteomes" id="UP000298663"/>
    </source>
</evidence>
<feature type="region of interest" description="Disordered" evidence="12">
    <location>
        <begin position="116"/>
        <end position="146"/>
    </location>
</feature>
<dbReference type="GO" id="GO:0008270">
    <property type="term" value="F:zinc ion binding"/>
    <property type="evidence" value="ECO:0007669"/>
    <property type="project" value="UniProtKB-KW"/>
</dbReference>
<feature type="compositionally biased region" description="Polar residues" evidence="12">
    <location>
        <begin position="15"/>
        <end position="24"/>
    </location>
</feature>
<dbReference type="GO" id="GO:0005634">
    <property type="term" value="C:nucleus"/>
    <property type="evidence" value="ECO:0007669"/>
    <property type="project" value="UniProtKB-SubCell"/>
</dbReference>
<dbReference type="GO" id="GO:0000978">
    <property type="term" value="F:RNA polymerase II cis-regulatory region sequence-specific DNA binding"/>
    <property type="evidence" value="ECO:0007669"/>
    <property type="project" value="TreeGrafter"/>
</dbReference>
<evidence type="ECO:0000259" key="14">
    <source>
        <dbReference type="PROSITE" id="PS51030"/>
    </source>
</evidence>
<evidence type="ECO:0000256" key="9">
    <source>
        <dbReference type="ARBA" id="ARBA00023242"/>
    </source>
</evidence>
<feature type="region of interest" description="Disordered" evidence="12">
    <location>
        <begin position="209"/>
        <end position="235"/>
    </location>
</feature>
<keyword evidence="4 11" id="KW-0862">Zinc</keyword>
<evidence type="ECO:0008006" key="18">
    <source>
        <dbReference type="Google" id="ProtNLM"/>
    </source>
</evidence>
<reference evidence="16 17" key="1">
    <citation type="journal article" date="2015" name="Genome Biol.">
        <title>Comparative genomics of Steinernema reveals deeply conserved gene regulatory networks.</title>
        <authorList>
            <person name="Dillman A.R."/>
            <person name="Macchietto M."/>
            <person name="Porter C.F."/>
            <person name="Rogers A."/>
            <person name="Williams B."/>
            <person name="Antoshechkin I."/>
            <person name="Lee M.M."/>
            <person name="Goodwin Z."/>
            <person name="Lu X."/>
            <person name="Lewis E.E."/>
            <person name="Goodrich-Blair H."/>
            <person name="Stock S.P."/>
            <person name="Adams B.J."/>
            <person name="Sternberg P.W."/>
            <person name="Mortazavi A."/>
        </authorList>
    </citation>
    <scope>NUCLEOTIDE SEQUENCE [LARGE SCALE GENOMIC DNA]</scope>
    <source>
        <strain evidence="16 17">ALL</strain>
    </source>
</reference>
<name>A0A4U8V097_STECR</name>
<dbReference type="PANTHER" id="PTHR24082">
    <property type="entry name" value="NUCLEAR HORMONE RECEPTOR"/>
    <property type="match status" value="1"/>
</dbReference>
<dbReference type="GO" id="GO:0004879">
    <property type="term" value="F:nuclear receptor activity"/>
    <property type="evidence" value="ECO:0007669"/>
    <property type="project" value="TreeGrafter"/>
</dbReference>
<protein>
    <recommendedName>
        <fullName evidence="18">Nuclear receptor domain-containing protein</fullName>
    </recommendedName>
</protein>
<evidence type="ECO:0000256" key="2">
    <source>
        <dbReference type="ARBA" id="ARBA00022723"/>
    </source>
</evidence>
<dbReference type="InterPro" id="IPR000536">
    <property type="entry name" value="Nucl_hrmn_rcpt_lig-bd"/>
</dbReference>
<keyword evidence="8 11" id="KW-0675">Receptor</keyword>
<dbReference type="Gene3D" id="1.10.565.10">
    <property type="entry name" value="Retinoid X Receptor"/>
    <property type="match status" value="1"/>
</dbReference>
<dbReference type="OrthoDB" id="6355676at2759"/>
<dbReference type="GO" id="GO:0045944">
    <property type="term" value="P:positive regulation of transcription by RNA polymerase II"/>
    <property type="evidence" value="ECO:0007669"/>
    <property type="project" value="TreeGrafter"/>
</dbReference>
<keyword evidence="3 10" id="KW-0863">Zinc-finger</keyword>
<evidence type="ECO:0000256" key="6">
    <source>
        <dbReference type="ARBA" id="ARBA00023125"/>
    </source>
</evidence>
<dbReference type="InterPro" id="IPR001628">
    <property type="entry name" value="Znf_hrmn_rcpt"/>
</dbReference>
<dbReference type="InterPro" id="IPR050234">
    <property type="entry name" value="Nuclear_hormone_rcpt_NR1"/>
</dbReference>
<evidence type="ECO:0000256" key="5">
    <source>
        <dbReference type="ARBA" id="ARBA00023015"/>
    </source>
</evidence>
<feature type="compositionally biased region" description="Polar residues" evidence="12">
    <location>
        <begin position="209"/>
        <end position="218"/>
    </location>
</feature>
<dbReference type="Gene3D" id="3.30.50.10">
    <property type="entry name" value="Erythroid Transcription Factor GATA-1, subunit A"/>
    <property type="match status" value="1"/>
</dbReference>
<feature type="domain" description="Nuclear receptor" evidence="14">
    <location>
        <begin position="37"/>
        <end position="112"/>
    </location>
</feature>
<dbReference type="SMART" id="SM00430">
    <property type="entry name" value="HOLI"/>
    <property type="match status" value="1"/>
</dbReference>
<accession>A0A4U8V097</accession>
<dbReference type="SMART" id="SM00399">
    <property type="entry name" value="ZnF_C4"/>
    <property type="match status" value="1"/>
</dbReference>
<keyword evidence="5 11" id="KW-0805">Transcription regulation</keyword>
<dbReference type="InterPro" id="IPR013088">
    <property type="entry name" value="Znf_NHR/GATA"/>
</dbReference>
<dbReference type="InterPro" id="IPR000315">
    <property type="entry name" value="Znf_B-box"/>
</dbReference>
<evidence type="ECO:0000256" key="11">
    <source>
        <dbReference type="RuleBase" id="RU004334"/>
    </source>
</evidence>
<dbReference type="Pfam" id="PF00105">
    <property type="entry name" value="zf-C4"/>
    <property type="match status" value="1"/>
</dbReference>
<feature type="compositionally biased region" description="Pro residues" evidence="12">
    <location>
        <begin position="223"/>
        <end position="235"/>
    </location>
</feature>
<sequence length="619" mass="70212">MSLPPDSPSEDANETVDNPRSTANTRSFEYDPVLNEGKLCKVCGDRAVGYNFGVISCESCKAFFRRNANRTNEIICPFKNRCEINQVSRRFCQSCRLQKCYDCGMVKEWAMQEVHKRNRKHKLAPSSPENQGSEEKELDIIGSSGEGDKVTVSKTALMELVRKAHEAEKNKKKTKCECTCQCGFYSKDTKLTAADSIVTKTETIYVSTASDTPTTSRQGPIVPVRPLPRATPLPPTSLVPIERTPSFQVQNMNFPPIMQLNSSSPNARLPSHQLMTQMYGHHSQNFDHMPQMQGLPYVNNPGSPMQSAMDFSWHPSPPGEYMQPFGQLQNLRPQSTFSIPPTPIANFLNMPFTQQVPTSPDPETINVDTDPQLSTMHASDRALLKELLDVSGVLRSPIDISPIVSTTLQTQPESLTLMDVVRISELALRRIIQHAKELSYFQKFSTQDQYCLIKGSVAELLILRGVMVFNKHEEEWKHLMRNGTSEMKIKLTILKQAFASSAHYEEHKKFMDNFDEQWRNNELVMLILNAITLFDPQRPEIQNKELVNETHKIYCDLLSRYLHTQCPHREAQAAFQSLCARLDDIPKLAHGLWQIYGNLDPHAVDPLLRELFDINVAEE</sequence>
<evidence type="ECO:0000256" key="3">
    <source>
        <dbReference type="ARBA" id="ARBA00022771"/>
    </source>
</evidence>
<dbReference type="GO" id="GO:0030154">
    <property type="term" value="P:cell differentiation"/>
    <property type="evidence" value="ECO:0007669"/>
    <property type="project" value="TreeGrafter"/>
</dbReference>
<dbReference type="STRING" id="34508.A0A4U8V097"/>
<dbReference type="SUPFAM" id="SSF48508">
    <property type="entry name" value="Nuclear receptor ligand-binding domain"/>
    <property type="match status" value="1"/>
</dbReference>
<keyword evidence="2 11" id="KW-0479">Metal-binding</keyword>
<dbReference type="Proteomes" id="UP000298663">
    <property type="component" value="Unassembled WGS sequence"/>
</dbReference>
<dbReference type="AlphaFoldDB" id="A0A4U8V097"/>
<feature type="domain" description="NR LBD" evidence="15">
    <location>
        <begin position="379"/>
        <end position="618"/>
    </location>
</feature>
<dbReference type="PRINTS" id="PR00047">
    <property type="entry name" value="STROIDFINGER"/>
</dbReference>
<dbReference type="GO" id="GO:0000122">
    <property type="term" value="P:negative regulation of transcription by RNA polymerase II"/>
    <property type="evidence" value="ECO:0007669"/>
    <property type="project" value="TreeGrafter"/>
</dbReference>
<feature type="region of interest" description="Disordered" evidence="12">
    <location>
        <begin position="1"/>
        <end position="24"/>
    </location>
</feature>